<evidence type="ECO:0000259" key="2">
    <source>
        <dbReference type="Pfam" id="PF24883"/>
    </source>
</evidence>
<reference evidence="3" key="1">
    <citation type="journal article" date="2020" name="Stud. Mycol.">
        <title>101 Dothideomycetes genomes: a test case for predicting lifestyles and emergence of pathogens.</title>
        <authorList>
            <person name="Haridas S."/>
            <person name="Albert R."/>
            <person name="Binder M."/>
            <person name="Bloem J."/>
            <person name="Labutti K."/>
            <person name="Salamov A."/>
            <person name="Andreopoulos B."/>
            <person name="Baker S."/>
            <person name="Barry K."/>
            <person name="Bills G."/>
            <person name="Bluhm B."/>
            <person name="Cannon C."/>
            <person name="Castanera R."/>
            <person name="Culley D."/>
            <person name="Daum C."/>
            <person name="Ezra D."/>
            <person name="Gonzalez J."/>
            <person name="Henrissat B."/>
            <person name="Kuo A."/>
            <person name="Liang C."/>
            <person name="Lipzen A."/>
            <person name="Lutzoni F."/>
            <person name="Magnuson J."/>
            <person name="Mondo S."/>
            <person name="Nolan M."/>
            <person name="Ohm R."/>
            <person name="Pangilinan J."/>
            <person name="Park H.-J."/>
            <person name="Ramirez L."/>
            <person name="Alfaro M."/>
            <person name="Sun H."/>
            <person name="Tritt A."/>
            <person name="Yoshinaga Y."/>
            <person name="Zwiers L.-H."/>
            <person name="Turgeon B."/>
            <person name="Goodwin S."/>
            <person name="Spatafora J."/>
            <person name="Crous P."/>
            <person name="Grigoriev I."/>
        </authorList>
    </citation>
    <scope>NUCLEOTIDE SEQUENCE</scope>
    <source>
        <strain evidence="3">CBS 175.79</strain>
    </source>
</reference>
<evidence type="ECO:0000256" key="1">
    <source>
        <dbReference type="ARBA" id="ARBA00022737"/>
    </source>
</evidence>
<dbReference type="InterPro" id="IPR055530">
    <property type="entry name" value="DUF7104"/>
</dbReference>
<dbReference type="Pfam" id="PF24883">
    <property type="entry name" value="NPHP3_N"/>
    <property type="match status" value="1"/>
</dbReference>
<sequence>MAGAENILNDVQGGLKDAERAKILEWLSPEPYMQHHQQYHQDFLDGTGQWLLSDPVFRDWRGDTDSSILLLHGILGSGKSTLVSLVIEKALVDYKSDPRSKMVFFYCSRNPLEHTRSKPQAILASLARQLSCAEPGKPLLAPAVQLFKERQMNGFASASLTMEESLKLILQLTPFYDSITIVIDALDACNPQERPGLLRALEDIIRRSTSPVKIFISSRTDQDVSHLPHCLKLEIDAQRNSDDIARVVKGQIEKLVASGTLLNESDSVEDMKEFIEAKVIEGAGGMFRWASMQLKYLCSFKSDYDIKNSLGRLPPDLNTLYDEIYDIVSIPPCRNEAAIFKNAICWLLCARTRLRAQEFLHVVSFNLQSDRNEAVVSIGRVLEICNNFVVYDHQLETFRFAHWSVQEYLKQKVEFNSSETNALTAEVCLHNVLSADSNFSSRKLLWNLGLHAHSSQYDFEELRKYADAQWPHHCRGAEHKRKSGNLKPILQHVFGLGGTNTNSALVHWIKRIQKSRGIHLDWFGRLNLRDSVGDLDSDLSIRLLASCAFDFSELLEDILKDPAIPLQITPKSCQNLLNVALINRSRACIRILLGSDQLMATRTPSNTFTAYLLNRVQKICQLVTPAALSWIFDTMAQPPDLHGDNAVIWEEAVFMTARNLNNDKEAMTLLLDRYGDTIPITERILELLVGSENGKDIMTLLLARRRDEVVITGGLFTSALRNYKSGHEILALLHAQRSNVRFAEDCEDLHEALHVASTLDL</sequence>
<feature type="domain" description="Nephrocystin 3-like N-terminal" evidence="2">
    <location>
        <begin position="46"/>
        <end position="219"/>
    </location>
</feature>
<dbReference type="SUPFAM" id="SSF52540">
    <property type="entry name" value="P-loop containing nucleoside triphosphate hydrolases"/>
    <property type="match status" value="1"/>
</dbReference>
<keyword evidence="1" id="KW-0677">Repeat</keyword>
<dbReference type="InterPro" id="IPR027417">
    <property type="entry name" value="P-loop_NTPase"/>
</dbReference>
<dbReference type="OrthoDB" id="7464126at2759"/>
<dbReference type="GeneID" id="54286589"/>
<dbReference type="RefSeq" id="XP_033379424.1">
    <property type="nucleotide sequence ID" value="XM_033529192.1"/>
</dbReference>
<organism evidence="3 4">
    <name type="scientific">Aaosphaeria arxii CBS 175.79</name>
    <dbReference type="NCBI Taxonomy" id="1450172"/>
    <lineage>
        <taxon>Eukaryota</taxon>
        <taxon>Fungi</taxon>
        <taxon>Dikarya</taxon>
        <taxon>Ascomycota</taxon>
        <taxon>Pezizomycotina</taxon>
        <taxon>Dothideomycetes</taxon>
        <taxon>Pleosporomycetidae</taxon>
        <taxon>Pleosporales</taxon>
        <taxon>Pleosporales incertae sedis</taxon>
        <taxon>Aaosphaeria</taxon>
    </lineage>
</organism>
<dbReference type="Proteomes" id="UP000799778">
    <property type="component" value="Unassembled WGS sequence"/>
</dbReference>
<keyword evidence="4" id="KW-1185">Reference proteome</keyword>
<dbReference type="Gene3D" id="3.40.50.300">
    <property type="entry name" value="P-loop containing nucleotide triphosphate hydrolases"/>
    <property type="match status" value="1"/>
</dbReference>
<dbReference type="PANTHER" id="PTHR10039">
    <property type="entry name" value="AMELOGENIN"/>
    <property type="match status" value="1"/>
</dbReference>
<proteinExistence type="predicted"/>
<dbReference type="PANTHER" id="PTHR10039:SF16">
    <property type="entry name" value="GPI INOSITOL-DEACYLASE"/>
    <property type="match status" value="1"/>
</dbReference>
<accession>A0A6A5XD86</accession>
<dbReference type="InterPro" id="IPR056884">
    <property type="entry name" value="NPHP3-like_N"/>
</dbReference>
<evidence type="ECO:0000313" key="3">
    <source>
        <dbReference type="EMBL" id="KAF2011085.1"/>
    </source>
</evidence>
<protein>
    <recommendedName>
        <fullName evidence="2">Nephrocystin 3-like N-terminal domain-containing protein</fullName>
    </recommendedName>
</protein>
<dbReference type="Gene3D" id="1.20.5.340">
    <property type="match status" value="1"/>
</dbReference>
<name>A0A6A5XD86_9PLEO</name>
<dbReference type="AlphaFoldDB" id="A0A6A5XD86"/>
<dbReference type="EMBL" id="ML978075">
    <property type="protein sequence ID" value="KAF2011085.1"/>
    <property type="molecule type" value="Genomic_DNA"/>
</dbReference>
<dbReference type="Pfam" id="PF23397">
    <property type="entry name" value="DUF7104"/>
    <property type="match status" value="2"/>
</dbReference>
<gene>
    <name evidence="3" type="ORF">BU24DRAFT_427295</name>
</gene>
<evidence type="ECO:0000313" key="4">
    <source>
        <dbReference type="Proteomes" id="UP000799778"/>
    </source>
</evidence>